<protein>
    <recommendedName>
        <fullName evidence="2">Minor capsid protein P9 transmembrane helices domain-containing protein</fullName>
    </recommendedName>
</protein>
<sequence length="207" mass="23902">MEFWTKNPTNLIDQDEIRHLWPNNNNGFDSNLNALTRLVILLSVIGFIMNRSFWNLTIGLISIFMIILFYYHTSRSEGFEGMPDGVKEPSMSEIKYENVTSKNPMSNILVNEIGDRPDRKPARPSFVGSAVDKINKATKQMIKELNPDNKDIDKRLFKSIGDEFEFDSSMRNFYSTPNTTVPNNQTDFAKFCYGNLKSRKEENMTSF</sequence>
<accession>A0A6C0JCX4</accession>
<evidence type="ECO:0000259" key="2">
    <source>
        <dbReference type="Pfam" id="PF19066"/>
    </source>
</evidence>
<organism evidence="3">
    <name type="scientific">viral metagenome</name>
    <dbReference type="NCBI Taxonomy" id="1070528"/>
    <lineage>
        <taxon>unclassified sequences</taxon>
        <taxon>metagenomes</taxon>
        <taxon>organismal metagenomes</taxon>
    </lineage>
</organism>
<evidence type="ECO:0000256" key="1">
    <source>
        <dbReference type="SAM" id="Phobius"/>
    </source>
</evidence>
<reference evidence="3" key="1">
    <citation type="journal article" date="2020" name="Nature">
        <title>Giant virus diversity and host interactions through global metagenomics.</title>
        <authorList>
            <person name="Schulz F."/>
            <person name="Roux S."/>
            <person name="Paez-Espino D."/>
            <person name="Jungbluth S."/>
            <person name="Walsh D.A."/>
            <person name="Denef V.J."/>
            <person name="McMahon K.D."/>
            <person name="Konstantinidis K.T."/>
            <person name="Eloe-Fadrosh E.A."/>
            <person name="Kyrpides N.C."/>
            <person name="Woyke T."/>
        </authorList>
    </citation>
    <scope>NUCLEOTIDE SEQUENCE</scope>
    <source>
        <strain evidence="3">GVMAG-M-3300025880-76</strain>
    </source>
</reference>
<feature type="transmembrane region" description="Helical" evidence="1">
    <location>
        <begin position="53"/>
        <end position="71"/>
    </location>
</feature>
<evidence type="ECO:0000313" key="3">
    <source>
        <dbReference type="EMBL" id="QHU02680.1"/>
    </source>
</evidence>
<dbReference type="Pfam" id="PF19066">
    <property type="entry name" value="P9_TM"/>
    <property type="match status" value="1"/>
</dbReference>
<keyword evidence="1" id="KW-0472">Membrane</keyword>
<proteinExistence type="predicted"/>
<dbReference type="AlphaFoldDB" id="A0A6C0JCX4"/>
<keyword evidence="1" id="KW-1133">Transmembrane helix</keyword>
<dbReference type="EMBL" id="MN740361">
    <property type="protein sequence ID" value="QHU02680.1"/>
    <property type="molecule type" value="Genomic_DNA"/>
</dbReference>
<name>A0A6C0JCX4_9ZZZZ</name>
<keyword evidence="1" id="KW-0812">Transmembrane</keyword>
<dbReference type="InterPro" id="IPR043915">
    <property type="entry name" value="P9_TM"/>
</dbReference>
<feature type="domain" description="Minor capsid protein P9 transmembrane helices" evidence="2">
    <location>
        <begin position="3"/>
        <end position="71"/>
    </location>
</feature>